<evidence type="ECO:0000313" key="2">
    <source>
        <dbReference type="EMBL" id="PAV71010.1"/>
    </source>
</evidence>
<dbReference type="Proteomes" id="UP000218231">
    <property type="component" value="Unassembled WGS sequence"/>
</dbReference>
<name>A0A2A2KAU0_9BILA</name>
<accession>A0A2A2KAU0</accession>
<dbReference type="AlphaFoldDB" id="A0A2A2KAU0"/>
<evidence type="ECO:0000313" key="3">
    <source>
        <dbReference type="Proteomes" id="UP000218231"/>
    </source>
</evidence>
<evidence type="ECO:0000256" key="1">
    <source>
        <dbReference type="SAM" id="MobiDB-lite"/>
    </source>
</evidence>
<organism evidence="2 3">
    <name type="scientific">Diploscapter pachys</name>
    <dbReference type="NCBI Taxonomy" id="2018661"/>
    <lineage>
        <taxon>Eukaryota</taxon>
        <taxon>Metazoa</taxon>
        <taxon>Ecdysozoa</taxon>
        <taxon>Nematoda</taxon>
        <taxon>Chromadorea</taxon>
        <taxon>Rhabditida</taxon>
        <taxon>Rhabditina</taxon>
        <taxon>Rhabditomorpha</taxon>
        <taxon>Rhabditoidea</taxon>
        <taxon>Rhabditidae</taxon>
        <taxon>Diploscapter</taxon>
    </lineage>
</organism>
<reference evidence="2 3" key="1">
    <citation type="journal article" date="2017" name="Curr. Biol.">
        <title>Genome architecture and evolution of a unichromosomal asexual nematode.</title>
        <authorList>
            <person name="Fradin H."/>
            <person name="Zegar C."/>
            <person name="Gutwein M."/>
            <person name="Lucas J."/>
            <person name="Kovtun M."/>
            <person name="Corcoran D."/>
            <person name="Baugh L.R."/>
            <person name="Kiontke K."/>
            <person name="Gunsalus K."/>
            <person name="Fitch D.H."/>
            <person name="Piano F."/>
        </authorList>
    </citation>
    <scope>NUCLEOTIDE SEQUENCE [LARGE SCALE GENOMIC DNA]</scope>
    <source>
        <strain evidence="2">PF1309</strain>
    </source>
</reference>
<feature type="region of interest" description="Disordered" evidence="1">
    <location>
        <begin position="160"/>
        <end position="182"/>
    </location>
</feature>
<sequence length="182" mass="19170">MDAKGSQRLVARAEQRVALQQLATGGMADQGDVFKVWKSMTIGKVGEKVVEHGKCRDAGTSGHGLVALQPLAFHPQGRSGRCLGIVFAEEAGGQQQCVVLGESRIAEQGQAAAIVVVGITVHAMEHDHCMLDWQAGVEPGIGIGEERVGHRLAQRHRLHGVAGPRGPGQAGEQHQQCPIAGT</sequence>
<proteinExistence type="predicted"/>
<gene>
    <name evidence="2" type="ORF">WR25_23649</name>
</gene>
<dbReference type="EMBL" id="LIAE01009136">
    <property type="protein sequence ID" value="PAV71010.1"/>
    <property type="molecule type" value="Genomic_DNA"/>
</dbReference>
<protein>
    <submittedName>
        <fullName evidence="2">Uncharacterized protein</fullName>
    </submittedName>
</protein>
<comment type="caution">
    <text evidence="2">The sequence shown here is derived from an EMBL/GenBank/DDBJ whole genome shotgun (WGS) entry which is preliminary data.</text>
</comment>
<keyword evidence="3" id="KW-1185">Reference proteome</keyword>